<evidence type="ECO:0000256" key="4">
    <source>
        <dbReference type="ARBA" id="ARBA00012041"/>
    </source>
</evidence>
<dbReference type="GeneID" id="111350571"/>
<dbReference type="AlphaFoldDB" id="A0A9J7DTN6"/>
<dbReference type="KEGG" id="sliu:111350571"/>
<comment type="cofactor">
    <cofactor evidence="1 13">
        <name>pyridoxal 5'-phosphate</name>
        <dbReference type="ChEBI" id="CHEBI:597326"/>
    </cofactor>
</comment>
<dbReference type="Proteomes" id="UP000301870">
    <property type="component" value="Chromosome 11"/>
</dbReference>
<evidence type="ECO:0000256" key="12">
    <source>
        <dbReference type="PROSITE-ProRule" id="PRU00703"/>
    </source>
</evidence>
<feature type="domain" description="CBS" evidence="14">
    <location>
        <begin position="349"/>
        <end position="407"/>
    </location>
</feature>
<evidence type="ECO:0000256" key="11">
    <source>
        <dbReference type="ARBA" id="ARBA00047490"/>
    </source>
</evidence>
<comment type="similarity">
    <text evidence="3 13">Belongs to the cysteine synthase/cystathionine beta-synthase family.</text>
</comment>
<dbReference type="PANTHER" id="PTHR10314">
    <property type="entry name" value="CYSTATHIONINE BETA-SYNTHASE"/>
    <property type="match status" value="1"/>
</dbReference>
<proteinExistence type="inferred from homology"/>
<keyword evidence="15" id="KW-1185">Reference proteome</keyword>
<evidence type="ECO:0000256" key="7">
    <source>
        <dbReference type="ARBA" id="ARBA00023192"/>
    </source>
</evidence>
<evidence type="ECO:0000256" key="1">
    <source>
        <dbReference type="ARBA" id="ARBA00001933"/>
    </source>
</evidence>
<evidence type="ECO:0000256" key="13">
    <source>
        <dbReference type="RuleBase" id="RU361204"/>
    </source>
</evidence>
<dbReference type="InterPro" id="IPR046342">
    <property type="entry name" value="CBS_dom_sf"/>
</dbReference>
<comment type="pathway">
    <text evidence="2">Amino-acid biosynthesis; L-cysteine biosynthesis; L-cysteine from L-homocysteine and L-serine: step 1/2.</text>
</comment>
<dbReference type="InterPro" id="IPR001216">
    <property type="entry name" value="P-phosphate_BS"/>
</dbReference>
<keyword evidence="6 12" id="KW-0129">CBS domain</keyword>
<dbReference type="GO" id="GO:0030170">
    <property type="term" value="F:pyridoxal phosphate binding"/>
    <property type="evidence" value="ECO:0007669"/>
    <property type="project" value="UniProtKB-ARBA"/>
</dbReference>
<keyword evidence="13" id="KW-0028">Amino-acid biosynthesis</keyword>
<dbReference type="FunFam" id="3.40.50.1100:FF:000118">
    <property type="entry name" value="Related to CYS4-cystathionine beta-synthase"/>
    <property type="match status" value="2"/>
</dbReference>
<dbReference type="PROSITE" id="PS00901">
    <property type="entry name" value="CYS_SYNTHASE"/>
    <property type="match status" value="2"/>
</dbReference>
<dbReference type="InterPro" id="IPR000644">
    <property type="entry name" value="CBS_dom"/>
</dbReference>
<feature type="domain" description="CBS" evidence="14">
    <location>
        <begin position="868"/>
        <end position="927"/>
    </location>
</feature>
<evidence type="ECO:0000256" key="2">
    <source>
        <dbReference type="ARBA" id="ARBA00005003"/>
    </source>
</evidence>
<name>A0A9J7DTN6_SPOLT</name>
<dbReference type="SUPFAM" id="SSF54631">
    <property type="entry name" value="CBS-domain pair"/>
    <property type="match status" value="2"/>
</dbReference>
<dbReference type="InterPro" id="IPR036052">
    <property type="entry name" value="TrpB-like_PALP_sf"/>
</dbReference>
<dbReference type="SUPFAM" id="SSF53686">
    <property type="entry name" value="Tryptophan synthase beta subunit-like PLP-dependent enzymes"/>
    <property type="match status" value="2"/>
</dbReference>
<comment type="function">
    <text evidence="10">Hydro-lyase catalyzing the first step of the transsulfuration pathway, where the hydroxyl group of L-serine is displaced by L-homocysteine in a beta-replacement reaction to form L-cystathionine, the precursor of L-cysteine. This catabolic route allows the elimination of L-methionine and the toxic metabolite L-homocysteine. Also involved in the production of hydrogen sulfide, a gasotransmitter with signaling and cytoprotective effects on neurons.</text>
</comment>
<evidence type="ECO:0000256" key="6">
    <source>
        <dbReference type="ARBA" id="ARBA00023122"/>
    </source>
</evidence>
<protein>
    <recommendedName>
        <fullName evidence="9 13">Cystathionine beta-synthase</fullName>
        <ecNumber evidence="4 13">4.2.1.22</ecNumber>
    </recommendedName>
</protein>
<gene>
    <name evidence="16" type="primary">LOC111350571</name>
</gene>
<evidence type="ECO:0000256" key="5">
    <source>
        <dbReference type="ARBA" id="ARBA00022898"/>
    </source>
</evidence>
<keyword evidence="8 13" id="KW-0456">Lyase</keyword>
<dbReference type="InterPro" id="IPR001926">
    <property type="entry name" value="TrpB-like_PALP"/>
</dbReference>
<keyword evidence="7 13" id="KW-0198">Cysteine biosynthesis</keyword>
<reference evidence="16" key="1">
    <citation type="submission" date="2025-08" db="UniProtKB">
        <authorList>
            <consortium name="RefSeq"/>
        </authorList>
    </citation>
    <scope>IDENTIFICATION</scope>
    <source>
        <strain evidence="16">Ishihara</strain>
        <tissue evidence="16">Whole body</tissue>
    </source>
</reference>
<dbReference type="OrthoDB" id="728at2759"/>
<organism evidence="15 16">
    <name type="scientific">Spodoptera litura</name>
    <name type="common">Asian cotton leafworm</name>
    <dbReference type="NCBI Taxonomy" id="69820"/>
    <lineage>
        <taxon>Eukaryota</taxon>
        <taxon>Metazoa</taxon>
        <taxon>Ecdysozoa</taxon>
        <taxon>Arthropoda</taxon>
        <taxon>Hexapoda</taxon>
        <taxon>Insecta</taxon>
        <taxon>Pterygota</taxon>
        <taxon>Neoptera</taxon>
        <taxon>Endopterygota</taxon>
        <taxon>Lepidoptera</taxon>
        <taxon>Glossata</taxon>
        <taxon>Ditrysia</taxon>
        <taxon>Noctuoidea</taxon>
        <taxon>Noctuidae</taxon>
        <taxon>Amphipyrinae</taxon>
        <taxon>Spodoptera</taxon>
    </lineage>
</organism>
<accession>A0A9J7DTN6</accession>
<dbReference type="RefSeq" id="XP_022817966.1">
    <property type="nucleotide sequence ID" value="XM_022962198.1"/>
</dbReference>
<dbReference type="GO" id="GO:0019343">
    <property type="term" value="P:cysteine biosynthetic process via cystathionine"/>
    <property type="evidence" value="ECO:0007669"/>
    <property type="project" value="UniProtKB-UniRule"/>
</dbReference>
<dbReference type="Gene3D" id="3.40.50.1100">
    <property type="match status" value="4"/>
</dbReference>
<dbReference type="Pfam" id="PF00291">
    <property type="entry name" value="PALP"/>
    <property type="match status" value="2"/>
</dbReference>
<comment type="catalytic activity">
    <reaction evidence="11 13">
        <text>L-homocysteine + L-serine = L,L-cystathionine + H2O</text>
        <dbReference type="Rhea" id="RHEA:10112"/>
        <dbReference type="ChEBI" id="CHEBI:15377"/>
        <dbReference type="ChEBI" id="CHEBI:33384"/>
        <dbReference type="ChEBI" id="CHEBI:58161"/>
        <dbReference type="ChEBI" id="CHEBI:58199"/>
        <dbReference type="EC" id="4.2.1.22"/>
    </reaction>
</comment>
<dbReference type="InterPro" id="IPR005857">
    <property type="entry name" value="Cysta_beta_synth"/>
</dbReference>
<dbReference type="GO" id="GO:0006535">
    <property type="term" value="P:cysteine biosynthetic process from serine"/>
    <property type="evidence" value="ECO:0007669"/>
    <property type="project" value="UniProtKB-UniRule"/>
</dbReference>
<evidence type="ECO:0000256" key="10">
    <source>
        <dbReference type="ARBA" id="ARBA00045425"/>
    </source>
</evidence>
<evidence type="ECO:0000313" key="16">
    <source>
        <dbReference type="RefSeq" id="XP_022817966.1"/>
    </source>
</evidence>
<evidence type="ECO:0000259" key="14">
    <source>
        <dbReference type="PROSITE" id="PS51371"/>
    </source>
</evidence>
<evidence type="ECO:0000256" key="3">
    <source>
        <dbReference type="ARBA" id="ARBA00007103"/>
    </source>
</evidence>
<dbReference type="Pfam" id="PF00571">
    <property type="entry name" value="CBS"/>
    <property type="match status" value="2"/>
</dbReference>
<dbReference type="EC" id="4.2.1.22" evidence="4 13"/>
<dbReference type="NCBIfam" id="TIGR01137">
    <property type="entry name" value="cysta_beta"/>
    <property type="match status" value="1"/>
</dbReference>
<sequence length="998" mass="109784">MNVSHNVRGKPVYDNILEVIGHTPLVKLNHIPKDHGLRCQMYAKCEFTNPGGSIKDRIAHTMIQEKEHEGVIKPGVTRFVEPTSGNTGIGVSLAAAVKGYKCTIVTPDKNSDEKMSTMNLLGAEIIQTPSNIHYQDPGSFVSITRQILEEDPNAISLDQYSNPYNPMTHHEHTAVEILDALESVDMFVMGTGTGGTVTGCAKKLKEKCPNCIVVTVDPQGSIIFDEGPQFSYFVEGIGGDFVPDVLDKNVINRVIKPDDIHSFNMSRELIRKEGLLCGGSSGAITYAAIQAAKDMNLGPDKIVVVILPDGIRNYMTKFVNDQWMEAHLFKPVPKRDFPWWTRCISNLNIIRTVPMIPENSTCLEAITAMNTKHNVAFIVNDDGLLKGVVSKDSLRAAATNPKCNIPLDFHDKAIKHVLKKHHKIIENKENPTVGLAARILDIAPFVAVVEEYKNGNNNSPGLIPKGIITSEKDLHLLTGFMFNRYKQNKYKMSNHVEENSTENVVRKFFNLKEMPHIVKPLDRNQKIHPHILNAIGNTPLVKLSKIPKDEGIKCDMYAKCEFLNPGGSVKDRIAYRMVLDAEEKGILKPGKSVIVEPTSGNTGIGLALASAVRGYRCIIVLPEKMSDEKVNTLIALGAEIIRTPTEAAWNDPTSNLMVAHRLSKEIPDAVLLDQYNNPCNPLAHYDGTAEEILWSLDDDVDMVVMGAGTSGTVSGVGHKIKERCPKCIVVGVDPYGSILAQPEELNKTDVQIYEVEGIGYDFLPASLDRGVIDKWIKSEDHASLEMARRLIKDEGLLCGGSSGSAMWGAIQAARSLKEGQKCVVLLPDNIRNYMTKFISDQWMEARNFQPLVVKEHLPWWSKPVTENMVQSIKSVSHDSSPSHALATLKESGAPVLSVVNDKGSVIGVFTADNARKRLVNLSGSLAESLEKFTVKKFYKVDLTLKPTLGLVSRILDIAPHVVVVKTDASTHIENPVGVFTSENLLTSISTVSKIMNGS</sequence>
<dbReference type="GO" id="GO:0004122">
    <property type="term" value="F:cystathionine beta-synthase activity"/>
    <property type="evidence" value="ECO:0007669"/>
    <property type="project" value="UniProtKB-UniRule"/>
</dbReference>
<evidence type="ECO:0000256" key="9">
    <source>
        <dbReference type="ARBA" id="ARBA00026192"/>
    </source>
</evidence>
<evidence type="ECO:0000313" key="15">
    <source>
        <dbReference type="Proteomes" id="UP000301870"/>
    </source>
</evidence>
<dbReference type="InterPro" id="IPR050214">
    <property type="entry name" value="Cys_Synth/Cystath_Beta-Synth"/>
</dbReference>
<dbReference type="PROSITE" id="PS51371">
    <property type="entry name" value="CBS"/>
    <property type="match status" value="2"/>
</dbReference>
<dbReference type="Gene3D" id="3.10.580.10">
    <property type="entry name" value="CBS-domain"/>
    <property type="match status" value="2"/>
</dbReference>
<evidence type="ECO:0000256" key="8">
    <source>
        <dbReference type="ARBA" id="ARBA00023239"/>
    </source>
</evidence>
<dbReference type="GO" id="GO:0005737">
    <property type="term" value="C:cytoplasm"/>
    <property type="evidence" value="ECO:0007669"/>
    <property type="project" value="InterPro"/>
</dbReference>
<dbReference type="CDD" id="cd01561">
    <property type="entry name" value="CBS_like"/>
    <property type="match status" value="2"/>
</dbReference>
<dbReference type="FunFam" id="3.40.50.1100:FF:000003">
    <property type="entry name" value="Cystathionine beta-synthase"/>
    <property type="match status" value="2"/>
</dbReference>
<keyword evidence="5 13" id="KW-0663">Pyridoxal phosphate</keyword>